<feature type="domain" description="RNA polymerase sigma-70" evidence="8">
    <location>
        <begin position="384"/>
        <end position="397"/>
    </location>
</feature>
<gene>
    <name evidence="6" type="primary">sigA</name>
    <name evidence="10" type="ORF">TST_0137</name>
</gene>
<dbReference type="KEGG" id="ttk:TST_0137"/>
<dbReference type="SUPFAM" id="SSF88946">
    <property type="entry name" value="Sigma2 domain of RNA polymerase sigma factors"/>
    <property type="match status" value="1"/>
</dbReference>
<accession>A0A0S3QRL2</accession>
<keyword evidence="7" id="KW-0175">Coiled coil</keyword>
<dbReference type="InterPro" id="IPR013325">
    <property type="entry name" value="RNA_pol_sigma_r2"/>
</dbReference>
<dbReference type="Pfam" id="PF04542">
    <property type="entry name" value="Sigma70_r2"/>
    <property type="match status" value="1"/>
</dbReference>
<dbReference type="InterPro" id="IPR028630">
    <property type="entry name" value="Sigma70_RpoD"/>
</dbReference>
<protein>
    <recommendedName>
        <fullName evidence="6">RNA polymerase sigma factor SigA</fullName>
    </recommendedName>
</protein>
<dbReference type="GO" id="GO:0016987">
    <property type="term" value="F:sigma factor activity"/>
    <property type="evidence" value="ECO:0007669"/>
    <property type="project" value="UniProtKB-UniRule"/>
</dbReference>
<dbReference type="FunFam" id="1.10.10.10:FF:000002">
    <property type="entry name" value="RNA polymerase sigma factor SigA"/>
    <property type="match status" value="1"/>
</dbReference>
<dbReference type="HAMAP" id="MF_00963">
    <property type="entry name" value="Sigma70_RpoD_SigA"/>
    <property type="match status" value="1"/>
</dbReference>
<comment type="similarity">
    <text evidence="6">Belongs to the sigma-70 factor family. RpoD/SigA subfamily.</text>
</comment>
<evidence type="ECO:0000256" key="3">
    <source>
        <dbReference type="ARBA" id="ARBA00023082"/>
    </source>
</evidence>
<dbReference type="GO" id="GO:0006352">
    <property type="term" value="P:DNA-templated transcription initiation"/>
    <property type="evidence" value="ECO:0007669"/>
    <property type="project" value="UniProtKB-UniRule"/>
</dbReference>
<organism evidence="10 11">
    <name type="scientific">Thermosulfidibacter takaii (strain DSM 17441 / JCM 13301 / NBRC 103674 / ABI70S6)</name>
    <dbReference type="NCBI Taxonomy" id="1298851"/>
    <lineage>
        <taxon>Bacteria</taxon>
        <taxon>Pseudomonadati</taxon>
        <taxon>Thermosulfidibacterota</taxon>
        <taxon>Thermosulfidibacteria</taxon>
        <taxon>Thermosulfidibacterales</taxon>
        <taxon>Thermosulfidibacteraceae</taxon>
    </lineage>
</organism>
<keyword evidence="4 6" id="KW-0238">DNA-binding</keyword>
<evidence type="ECO:0000259" key="8">
    <source>
        <dbReference type="PROSITE" id="PS00715"/>
    </source>
</evidence>
<dbReference type="PROSITE" id="PS00716">
    <property type="entry name" value="SIGMA70_2"/>
    <property type="match status" value="1"/>
</dbReference>
<dbReference type="Pfam" id="PF00140">
    <property type="entry name" value="Sigma70_r1_2"/>
    <property type="match status" value="1"/>
</dbReference>
<feature type="region of interest" description="Sigma-70 factor domain-3" evidence="6">
    <location>
        <begin position="439"/>
        <end position="515"/>
    </location>
</feature>
<comment type="subunit">
    <text evidence="6">Interacts transiently with the RNA polymerase catalytic core.</text>
</comment>
<evidence type="ECO:0000259" key="9">
    <source>
        <dbReference type="PROSITE" id="PS00716"/>
    </source>
</evidence>
<feature type="region of interest" description="Sigma-70 factor domain-4" evidence="6">
    <location>
        <begin position="528"/>
        <end position="581"/>
    </location>
</feature>
<proteinExistence type="inferred from homology"/>
<dbReference type="InterPro" id="IPR007630">
    <property type="entry name" value="RNA_pol_sigma70_r4"/>
</dbReference>
<comment type="subcellular location">
    <subcellularLocation>
        <location evidence="6">Cytoplasm</location>
    </subcellularLocation>
</comment>
<dbReference type="Pfam" id="PF04545">
    <property type="entry name" value="Sigma70_r4"/>
    <property type="match status" value="1"/>
</dbReference>
<dbReference type="FunFam" id="1.10.601.10:FF:000001">
    <property type="entry name" value="RNA polymerase sigma factor SigA"/>
    <property type="match status" value="1"/>
</dbReference>
<dbReference type="InterPro" id="IPR007127">
    <property type="entry name" value="RNA_pol_sigma_70_r1_1"/>
</dbReference>
<keyword evidence="3 6" id="KW-0731">Sigma factor</keyword>
<keyword evidence="5 6" id="KW-0804">Transcription</keyword>
<dbReference type="PANTHER" id="PTHR30603:SF60">
    <property type="entry name" value="RNA POLYMERASE SIGMA FACTOR RPOD"/>
    <property type="match status" value="1"/>
</dbReference>
<dbReference type="InterPro" id="IPR007627">
    <property type="entry name" value="RNA_pol_sigma70_r2"/>
</dbReference>
<dbReference type="InterPro" id="IPR007624">
    <property type="entry name" value="RNA_pol_sigma70_r3"/>
</dbReference>
<dbReference type="Gene3D" id="1.10.601.10">
    <property type="entry name" value="RNA Polymerase Primary Sigma Factor"/>
    <property type="match status" value="1"/>
</dbReference>
<dbReference type="PATRIC" id="fig|1298851.3.peg.140"/>
<keyword evidence="1 6" id="KW-0963">Cytoplasm</keyword>
<feature type="coiled-coil region" evidence="7">
    <location>
        <begin position="311"/>
        <end position="356"/>
    </location>
</feature>
<dbReference type="Pfam" id="PF04539">
    <property type="entry name" value="Sigma70_r3"/>
    <property type="match status" value="1"/>
</dbReference>
<evidence type="ECO:0000313" key="10">
    <source>
        <dbReference type="EMBL" id="BAT70947.1"/>
    </source>
</evidence>
<feature type="short sequence motif" description="Interaction with polymerase core subunit RpoC" evidence="6">
    <location>
        <begin position="384"/>
        <end position="387"/>
    </location>
</feature>
<keyword evidence="2 6" id="KW-0805">Transcription regulation</keyword>
<dbReference type="CDD" id="cd06171">
    <property type="entry name" value="Sigma70_r4"/>
    <property type="match status" value="1"/>
</dbReference>
<dbReference type="InterPro" id="IPR012760">
    <property type="entry name" value="RNA_pol_sigma_RpoD_C"/>
</dbReference>
<dbReference type="AlphaFoldDB" id="A0A0S3QRL2"/>
<keyword evidence="11" id="KW-1185">Reference proteome</keyword>
<dbReference type="InterPro" id="IPR009042">
    <property type="entry name" value="RNA_pol_sigma70_r1_2"/>
</dbReference>
<dbReference type="OrthoDB" id="9809557at2"/>
<feature type="domain" description="RNA polymerase sigma-70" evidence="9">
    <location>
        <begin position="553"/>
        <end position="579"/>
    </location>
</feature>
<evidence type="ECO:0000256" key="5">
    <source>
        <dbReference type="ARBA" id="ARBA00023163"/>
    </source>
</evidence>
<dbReference type="RefSeq" id="WP_068548719.1">
    <property type="nucleotide sequence ID" value="NZ_AP013035.1"/>
</dbReference>
<dbReference type="PROSITE" id="PS00715">
    <property type="entry name" value="SIGMA70_1"/>
    <property type="match status" value="1"/>
</dbReference>
<dbReference type="GO" id="GO:0005737">
    <property type="term" value="C:cytoplasm"/>
    <property type="evidence" value="ECO:0007669"/>
    <property type="project" value="UniProtKB-SubCell"/>
</dbReference>
<dbReference type="InterPro" id="IPR050239">
    <property type="entry name" value="Sigma-70_RNA_pol_init_factors"/>
</dbReference>
<dbReference type="InterPro" id="IPR013324">
    <property type="entry name" value="RNA_pol_sigma_r3/r4-like"/>
</dbReference>
<dbReference type="Gene3D" id="1.10.220.120">
    <property type="entry name" value="Sigma-70 factor, region 1.1"/>
    <property type="match status" value="1"/>
</dbReference>
<dbReference type="SUPFAM" id="SSF88659">
    <property type="entry name" value="Sigma3 and sigma4 domains of RNA polymerase sigma factors"/>
    <property type="match status" value="2"/>
</dbReference>
<dbReference type="InterPro" id="IPR014284">
    <property type="entry name" value="RNA_pol_sigma-70_dom"/>
</dbReference>
<dbReference type="Proteomes" id="UP000063234">
    <property type="component" value="Chromosome"/>
</dbReference>
<feature type="DNA-binding region" description="H-T-H motif" evidence="6">
    <location>
        <begin position="554"/>
        <end position="573"/>
    </location>
</feature>
<evidence type="ECO:0000256" key="4">
    <source>
        <dbReference type="ARBA" id="ARBA00023125"/>
    </source>
</evidence>
<dbReference type="Gene3D" id="1.10.10.10">
    <property type="entry name" value="Winged helix-like DNA-binding domain superfamily/Winged helix DNA-binding domain"/>
    <property type="match status" value="2"/>
</dbReference>
<feature type="coiled-coil region" evidence="7">
    <location>
        <begin position="212"/>
        <end position="271"/>
    </location>
</feature>
<dbReference type="PRINTS" id="PR00046">
    <property type="entry name" value="SIGMA70FCT"/>
</dbReference>
<evidence type="ECO:0000256" key="7">
    <source>
        <dbReference type="SAM" id="Coils"/>
    </source>
</evidence>
<dbReference type="EMBL" id="AP013035">
    <property type="protein sequence ID" value="BAT70947.1"/>
    <property type="molecule type" value="Genomic_DNA"/>
</dbReference>
<dbReference type="InterPro" id="IPR000943">
    <property type="entry name" value="RNA_pol_sigma70"/>
</dbReference>
<evidence type="ECO:0000256" key="2">
    <source>
        <dbReference type="ARBA" id="ARBA00023015"/>
    </source>
</evidence>
<dbReference type="GO" id="GO:0003677">
    <property type="term" value="F:DNA binding"/>
    <property type="evidence" value="ECO:0007669"/>
    <property type="project" value="UniProtKB-UniRule"/>
</dbReference>
<evidence type="ECO:0000313" key="11">
    <source>
        <dbReference type="Proteomes" id="UP000063234"/>
    </source>
</evidence>
<name>A0A0S3QRL2_THET7</name>
<evidence type="ECO:0000256" key="1">
    <source>
        <dbReference type="ARBA" id="ARBA00022490"/>
    </source>
</evidence>
<dbReference type="PANTHER" id="PTHR30603">
    <property type="entry name" value="RNA POLYMERASE SIGMA FACTOR RPO"/>
    <property type="match status" value="1"/>
</dbReference>
<dbReference type="InterPro" id="IPR036388">
    <property type="entry name" value="WH-like_DNA-bd_sf"/>
</dbReference>
<dbReference type="NCBIfam" id="TIGR02937">
    <property type="entry name" value="sigma70-ECF"/>
    <property type="match status" value="1"/>
</dbReference>
<dbReference type="NCBIfam" id="TIGR02393">
    <property type="entry name" value="RpoD_Cterm"/>
    <property type="match status" value="1"/>
</dbReference>
<evidence type="ECO:0000256" key="6">
    <source>
        <dbReference type="HAMAP-Rule" id="MF_00963"/>
    </source>
</evidence>
<feature type="region of interest" description="Sigma-70 factor domain-2" evidence="6">
    <location>
        <begin position="360"/>
        <end position="430"/>
    </location>
</feature>
<reference evidence="11" key="1">
    <citation type="journal article" date="2018" name="Science">
        <title>A primordial and reversible TCA cycle in a facultatively chemolithoautotrophic thermophile.</title>
        <authorList>
            <person name="Nunoura T."/>
            <person name="Chikaraishi Y."/>
            <person name="Izaki R."/>
            <person name="Suwa T."/>
            <person name="Sato T."/>
            <person name="Harada T."/>
            <person name="Mori K."/>
            <person name="Kato Y."/>
            <person name="Miyazaki M."/>
            <person name="Shimamura S."/>
            <person name="Yanagawa K."/>
            <person name="Shuto A."/>
            <person name="Ohkouchi N."/>
            <person name="Fujita N."/>
            <person name="Takaki Y."/>
            <person name="Atomi H."/>
            <person name="Takai K."/>
        </authorList>
    </citation>
    <scope>NUCLEOTIDE SEQUENCE [LARGE SCALE GENOMIC DNA]</scope>
    <source>
        <strain evidence="11">DSM 17441 / JCM 13301 / NBRC 103674 / ABI70S6</strain>
    </source>
</reference>
<dbReference type="STRING" id="1298851.TST_0137"/>
<dbReference type="InterPro" id="IPR042189">
    <property type="entry name" value="RNA_pol_sigma_70_r1_1_sf"/>
</dbReference>
<sequence>MNFTETARLMSLRKIISMGKKRGYVTYDDLRSVLPKEMENKEQKEEILKILEEMNIQVVEDPSEVAVALLADADSDEDELEAVVDWEEPEESTYERESGGADPVRMYLQEMGNIPLLSREEEVELAKRIEAGRLKAINTVISIPMTVKELFRLAEQLEKDEIDIEEVLIVEDNGEEVVDKEKRIFLSKVEKLKDLFKEFDGFKKRLLEDGLSKEEEKSLKELVEKKKAEMAEVVKSMSIASSQIERLVDKIRHYVRMADEAQAEIKRCEEMLLMPADTFLEFMEEAVDVLESEEEREQRCKKVTNMSYEVLKNLRERILESKRKIRLVEREATVHVEELRTALKDIEEGLAEEKEAKTLLAEANLRLVVSIAKKYTNRGLQLLDLIQEGNIGLMKAVEKFEYQRGYKFSTYATWWIRQAITRAIADQARTIRIPVHMIETINKLIKTARQLYQELGREPTPEEIARKADMPVEKVKKIFKIAKEPISLETPIGDDEDSSLGDFVEDVSIERPEEIASLEALKEKVYEALATLSEREQRVLKMRFGIDMDAEHTLEEVGKVFKVTRERIRQIEAKALKKLRNPIDMSILKTISEKDLL</sequence>
<dbReference type="Pfam" id="PF03979">
    <property type="entry name" value="Sigma70_r1_1"/>
    <property type="match status" value="1"/>
</dbReference>
<comment type="function">
    <text evidence="6">Sigma factors are initiation factors that promote the attachment of RNA polymerase to specific initiation sites and are then released. This sigma factor is the primary sigma factor during exponential growth.</text>
</comment>